<reference evidence="2 3" key="1">
    <citation type="journal article" date="2018" name="Sci. Rep.">
        <title>Comparative genomics provides insights into the lifestyle and reveals functional heterogeneity of dark septate endophytic fungi.</title>
        <authorList>
            <person name="Knapp D.G."/>
            <person name="Nemeth J.B."/>
            <person name="Barry K."/>
            <person name="Hainaut M."/>
            <person name="Henrissat B."/>
            <person name="Johnson J."/>
            <person name="Kuo A."/>
            <person name="Lim J.H.P."/>
            <person name="Lipzen A."/>
            <person name="Nolan M."/>
            <person name="Ohm R.A."/>
            <person name="Tamas L."/>
            <person name="Grigoriev I.V."/>
            <person name="Spatafora J.W."/>
            <person name="Nagy L.G."/>
            <person name="Kovacs G.M."/>
        </authorList>
    </citation>
    <scope>NUCLEOTIDE SEQUENCE [LARGE SCALE GENOMIC DNA]</scope>
    <source>
        <strain evidence="2 3">DSE2036</strain>
    </source>
</reference>
<organism evidence="2 3">
    <name type="scientific">Periconia macrospinosa</name>
    <dbReference type="NCBI Taxonomy" id="97972"/>
    <lineage>
        <taxon>Eukaryota</taxon>
        <taxon>Fungi</taxon>
        <taxon>Dikarya</taxon>
        <taxon>Ascomycota</taxon>
        <taxon>Pezizomycotina</taxon>
        <taxon>Dothideomycetes</taxon>
        <taxon>Pleosporomycetidae</taxon>
        <taxon>Pleosporales</taxon>
        <taxon>Massarineae</taxon>
        <taxon>Periconiaceae</taxon>
        <taxon>Periconia</taxon>
    </lineage>
</organism>
<dbReference type="STRING" id="97972.A0A2V1D7R4"/>
<evidence type="ECO:0000313" key="3">
    <source>
        <dbReference type="Proteomes" id="UP000244855"/>
    </source>
</evidence>
<proteinExistence type="predicted"/>
<name>A0A2V1D7R4_9PLEO</name>
<sequence length="541" mass="62386">MTLVSTANDGTAKERVEPGDQSKSGEIQSKETSGNGRIRRRRSTSREDFPSTKRQCVASSLSGNGDDAPIVSVDFNESNNVEANGPWATHEEIRVYRSAPKTAWPGCVPLFGRPSDLEQSKVVEERRQILAHIKGKEAKKNKVFESWYRLPGIEKQFTRWRNVGCQLCFATTGEPEPDHRIEECSSWDSCGKAREILKWLEKLDIPRFTHGLGSCSLCSETDCLCTDIQIAQQAADARFDHVREHYKRELLSIRHPDGHCQNKPVVRKTIAALCAYDDQVLGKSLAKRLRDENGIDIAAESQLILWFERRIPFRDSWVPRLLFVFEMLVWAFDFRRSRVRPLPQDDAETTRPRSIGELMDLRALGWVDEWEPQDWKEALDFWMHKCGFCAGRGLYGSHVTHTRRACPRGGREQLEVGLGEAFYADEYKAKGGCRECGVPREMCQRWRKEEGGWVVDRWQICRYGKLVYDTVIGLYQCDDDRYRLDLDILIEEEGDEEYSDRTDEDIASWLCRRRTVAGIQCSEIIRQLTAWTRMVKKARLY</sequence>
<dbReference type="AlphaFoldDB" id="A0A2V1D7R4"/>
<dbReference type="Proteomes" id="UP000244855">
    <property type="component" value="Unassembled WGS sequence"/>
</dbReference>
<feature type="region of interest" description="Disordered" evidence="1">
    <location>
        <begin position="1"/>
        <end position="69"/>
    </location>
</feature>
<feature type="compositionally biased region" description="Basic and acidic residues" evidence="1">
    <location>
        <begin position="11"/>
        <end position="20"/>
    </location>
</feature>
<protein>
    <submittedName>
        <fullName evidence="2">Uncharacterized protein</fullName>
    </submittedName>
</protein>
<evidence type="ECO:0000313" key="2">
    <source>
        <dbReference type="EMBL" id="PVH94167.1"/>
    </source>
</evidence>
<dbReference type="OrthoDB" id="4904114at2759"/>
<feature type="compositionally biased region" description="Polar residues" evidence="1">
    <location>
        <begin position="21"/>
        <end position="35"/>
    </location>
</feature>
<dbReference type="EMBL" id="KZ805547">
    <property type="protein sequence ID" value="PVH94167.1"/>
    <property type="molecule type" value="Genomic_DNA"/>
</dbReference>
<evidence type="ECO:0000256" key="1">
    <source>
        <dbReference type="SAM" id="MobiDB-lite"/>
    </source>
</evidence>
<keyword evidence="3" id="KW-1185">Reference proteome</keyword>
<accession>A0A2V1D7R4</accession>
<feature type="compositionally biased region" description="Polar residues" evidence="1">
    <location>
        <begin position="52"/>
        <end position="63"/>
    </location>
</feature>
<gene>
    <name evidence="2" type="ORF">DM02DRAFT_676371</name>
</gene>